<evidence type="ECO:0000313" key="2">
    <source>
        <dbReference type="RefSeq" id="XP_017972417.1"/>
    </source>
</evidence>
<dbReference type="KEGG" id="tcc:108661095"/>
<accession>A0AB32W2U2</accession>
<name>A0AB32W2U2_THECC</name>
<dbReference type="GeneID" id="108661095"/>
<evidence type="ECO:0000313" key="1">
    <source>
        <dbReference type="Proteomes" id="UP000694886"/>
    </source>
</evidence>
<gene>
    <name evidence="2" type="primary">LOC108661095</name>
</gene>
<sequence>MDLSSSLPEPQRRLRTHDHQQFSYQSTQALYYYQQSQQQQQPYAHNRPSGYAYHQVPPEVVSVNAAPQIADSGGGMAQVGPNPLASAKVVALSQLTQFEGTATAVMQANFGAALLHLGPTLVPTPPAGGSP</sequence>
<dbReference type="Proteomes" id="UP000694886">
    <property type="component" value="Chromosome 3"/>
</dbReference>
<reference evidence="2" key="2">
    <citation type="submission" date="2025-08" db="UniProtKB">
        <authorList>
            <consortium name="RefSeq"/>
        </authorList>
    </citation>
    <scope>IDENTIFICATION</scope>
</reference>
<dbReference type="Gramene" id="Tc03v2_t020900.1">
    <property type="protein sequence ID" value="Tc03v2_p020900.1"/>
    <property type="gene ID" value="Tc03v2_g020900"/>
</dbReference>
<proteinExistence type="predicted"/>
<organism evidence="1 2">
    <name type="scientific">Theobroma cacao</name>
    <name type="common">Cacao</name>
    <name type="synonym">Cocoa</name>
    <dbReference type="NCBI Taxonomy" id="3641"/>
    <lineage>
        <taxon>Eukaryota</taxon>
        <taxon>Viridiplantae</taxon>
        <taxon>Streptophyta</taxon>
        <taxon>Embryophyta</taxon>
        <taxon>Tracheophyta</taxon>
        <taxon>Spermatophyta</taxon>
        <taxon>Magnoliopsida</taxon>
        <taxon>eudicotyledons</taxon>
        <taxon>Gunneridae</taxon>
        <taxon>Pentapetalae</taxon>
        <taxon>rosids</taxon>
        <taxon>malvids</taxon>
        <taxon>Malvales</taxon>
        <taxon>Malvaceae</taxon>
        <taxon>Byttnerioideae</taxon>
        <taxon>Theobroma</taxon>
    </lineage>
</organism>
<protein>
    <submittedName>
        <fullName evidence="2">Uncharacterized protein LOC108661095</fullName>
    </submittedName>
</protein>
<dbReference type="RefSeq" id="XP_017972417.1">
    <property type="nucleotide sequence ID" value="XM_018116928.1"/>
</dbReference>
<dbReference type="AlphaFoldDB" id="A0AB32W2U2"/>
<reference evidence="1" key="1">
    <citation type="journal article" date="1997" name="Nucleic Acids Res.">
        <title>tRNAscan-SE: a program for improved detection of transfer RNA genes in genomic sequence.</title>
        <authorList>
            <person name="Lowe T.M."/>
            <person name="Eddy S.R."/>
        </authorList>
    </citation>
    <scope>NUCLEOTIDE SEQUENCE [LARGE SCALE GENOMIC DNA]</scope>
    <source>
        <strain evidence="1">r\B97-61/B2</strain>
    </source>
</reference>